<dbReference type="Pfam" id="PF00381">
    <property type="entry name" value="PTS-HPr"/>
    <property type="match status" value="1"/>
</dbReference>
<feature type="domain" description="HPr" evidence="1">
    <location>
        <begin position="1"/>
        <end position="90"/>
    </location>
</feature>
<evidence type="ECO:0000313" key="3">
    <source>
        <dbReference type="Proteomes" id="UP000198553"/>
    </source>
</evidence>
<proteinExistence type="predicted"/>
<dbReference type="InterPro" id="IPR035895">
    <property type="entry name" value="HPr-like_sf"/>
</dbReference>
<dbReference type="STRING" id="930146.SAMN05192533_11122"/>
<dbReference type="AlphaFoldDB" id="A0A1H8FDH4"/>
<dbReference type="Proteomes" id="UP000198553">
    <property type="component" value="Unassembled WGS sequence"/>
</dbReference>
<dbReference type="SUPFAM" id="SSF55594">
    <property type="entry name" value="HPr-like"/>
    <property type="match status" value="1"/>
</dbReference>
<dbReference type="RefSeq" id="WP_090747502.1">
    <property type="nucleotide sequence ID" value="NZ_FOBW01000011.1"/>
</dbReference>
<evidence type="ECO:0000313" key="2">
    <source>
        <dbReference type="EMBL" id="SEN29554.1"/>
    </source>
</evidence>
<keyword evidence="3" id="KW-1185">Reference proteome</keyword>
<evidence type="ECO:0000259" key="1">
    <source>
        <dbReference type="PROSITE" id="PS51350"/>
    </source>
</evidence>
<accession>A0A1H8FDH4</accession>
<dbReference type="OrthoDB" id="2428896at2"/>
<gene>
    <name evidence="2" type="ORF">SAMN05192533_11122</name>
</gene>
<dbReference type="PROSITE" id="PS51350">
    <property type="entry name" value="PTS_HPR_DOM"/>
    <property type="match status" value="1"/>
</dbReference>
<name>A0A1H8FDH4_9BACI</name>
<dbReference type="EMBL" id="FOBW01000011">
    <property type="protein sequence ID" value="SEN29554.1"/>
    <property type="molecule type" value="Genomic_DNA"/>
</dbReference>
<reference evidence="3" key="1">
    <citation type="submission" date="2016-10" db="EMBL/GenBank/DDBJ databases">
        <authorList>
            <person name="Varghese N."/>
            <person name="Submissions S."/>
        </authorList>
    </citation>
    <scope>NUCLEOTIDE SEQUENCE [LARGE SCALE GENOMIC DNA]</scope>
    <source>
        <strain evidence="3">B48,IBRC-M 10115,DSM 25386,CECT 8001</strain>
    </source>
</reference>
<sequence length="90" mass="10027">MEHCSEKEIVVNISEKVTIIEVSKATQKFEAEIYLKKVVRGTPYEINLKSFLGLINLNLKNGDKIVVKAVGSDCQEAMDEVVHYLSSNVG</sequence>
<organism evidence="2 3">
    <name type="scientific">Mesobacillus persicus</name>
    <dbReference type="NCBI Taxonomy" id="930146"/>
    <lineage>
        <taxon>Bacteria</taxon>
        <taxon>Bacillati</taxon>
        <taxon>Bacillota</taxon>
        <taxon>Bacilli</taxon>
        <taxon>Bacillales</taxon>
        <taxon>Bacillaceae</taxon>
        <taxon>Mesobacillus</taxon>
    </lineage>
</organism>
<dbReference type="Gene3D" id="3.30.1340.10">
    <property type="entry name" value="HPr-like"/>
    <property type="match status" value="1"/>
</dbReference>
<dbReference type="InterPro" id="IPR000032">
    <property type="entry name" value="HPr-like"/>
</dbReference>
<protein>
    <submittedName>
        <fullName evidence="2">Phosphocarrier protein</fullName>
    </submittedName>
</protein>